<proteinExistence type="predicted"/>
<dbReference type="PATRIC" id="fig|1543721.4.peg.3114"/>
<dbReference type="Pfam" id="PF00515">
    <property type="entry name" value="TPR_1"/>
    <property type="match status" value="1"/>
</dbReference>
<reference evidence="5 6" key="1">
    <citation type="journal article" date="2015" name="Genome Announc.">
        <title>Complete Genome Sequence of Sedimenticola thiotaurini Strain SIP-G1, a Polyphosphate- and Polyhydroxyalkanoate-Accumulating Sulfur-Oxidizing Gammaproteobacterium Isolated from Salt Marsh Sediments.</title>
        <authorList>
            <person name="Flood B.E."/>
            <person name="Jones D.S."/>
            <person name="Bailey J.V."/>
        </authorList>
    </citation>
    <scope>NUCLEOTIDE SEQUENCE [LARGE SCALE GENOMIC DNA]</scope>
    <source>
        <strain evidence="5 6">SIP-G1</strain>
    </source>
</reference>
<organism evidence="5 6">
    <name type="scientific">Sedimenticola thiotaurini</name>
    <dbReference type="NCBI Taxonomy" id="1543721"/>
    <lineage>
        <taxon>Bacteria</taxon>
        <taxon>Pseudomonadati</taxon>
        <taxon>Pseudomonadota</taxon>
        <taxon>Gammaproteobacteria</taxon>
        <taxon>Chromatiales</taxon>
        <taxon>Sedimenticolaceae</taxon>
        <taxon>Sedimenticola</taxon>
    </lineage>
</organism>
<dbReference type="EMBL" id="CP011412">
    <property type="protein sequence ID" value="AKH21462.1"/>
    <property type="molecule type" value="Genomic_DNA"/>
</dbReference>
<dbReference type="SMART" id="SM00327">
    <property type="entry name" value="VWA"/>
    <property type="match status" value="1"/>
</dbReference>
<dbReference type="InterPro" id="IPR002035">
    <property type="entry name" value="VWF_A"/>
</dbReference>
<dbReference type="Pfam" id="PF13519">
    <property type="entry name" value="VWA_2"/>
    <property type="match status" value="1"/>
</dbReference>
<dbReference type="InterPro" id="IPR050768">
    <property type="entry name" value="UPF0353/GerABKA_families"/>
</dbReference>
<dbReference type="SUPFAM" id="SSF53300">
    <property type="entry name" value="vWA-like"/>
    <property type="match status" value="1"/>
</dbReference>
<dbReference type="SMART" id="SM00028">
    <property type="entry name" value="TPR"/>
    <property type="match status" value="1"/>
</dbReference>
<dbReference type="PANTHER" id="PTHR22550">
    <property type="entry name" value="SPORE GERMINATION PROTEIN"/>
    <property type="match status" value="1"/>
</dbReference>
<dbReference type="Gene3D" id="1.25.40.10">
    <property type="entry name" value="Tetratricopeptide repeat domain"/>
    <property type="match status" value="1"/>
</dbReference>
<dbReference type="PROSITE" id="PS50234">
    <property type="entry name" value="VWFA"/>
    <property type="match status" value="1"/>
</dbReference>
<dbReference type="Proteomes" id="UP000034410">
    <property type="component" value="Chromosome"/>
</dbReference>
<evidence type="ECO:0000313" key="6">
    <source>
        <dbReference type="Proteomes" id="UP000034410"/>
    </source>
</evidence>
<dbReference type="Gene3D" id="3.40.50.410">
    <property type="entry name" value="von Willebrand factor, type A domain"/>
    <property type="match status" value="1"/>
</dbReference>
<dbReference type="SUPFAM" id="SSF48452">
    <property type="entry name" value="TPR-like"/>
    <property type="match status" value="1"/>
</dbReference>
<keyword evidence="3" id="KW-0472">Membrane</keyword>
<evidence type="ECO:0000256" key="3">
    <source>
        <dbReference type="SAM" id="Phobius"/>
    </source>
</evidence>
<evidence type="ECO:0000256" key="2">
    <source>
        <dbReference type="SAM" id="MobiDB-lite"/>
    </source>
</evidence>
<feature type="compositionally biased region" description="Low complexity" evidence="2">
    <location>
        <begin position="452"/>
        <end position="472"/>
    </location>
</feature>
<dbReference type="KEGG" id="seds:AAY24_15130"/>
<evidence type="ECO:0000259" key="4">
    <source>
        <dbReference type="PROSITE" id="PS50234"/>
    </source>
</evidence>
<feature type="repeat" description="TPR" evidence="1">
    <location>
        <begin position="400"/>
        <end position="433"/>
    </location>
</feature>
<feature type="transmembrane region" description="Helical" evidence="3">
    <location>
        <begin position="58"/>
        <end position="79"/>
    </location>
</feature>
<dbReference type="PANTHER" id="PTHR22550:SF14">
    <property type="entry name" value="VWFA DOMAIN-CONTAINING PROTEIN"/>
    <property type="match status" value="1"/>
</dbReference>
<dbReference type="PROSITE" id="PS50005">
    <property type="entry name" value="TPR"/>
    <property type="match status" value="1"/>
</dbReference>
<feature type="compositionally biased region" description="Polar residues" evidence="2">
    <location>
        <begin position="509"/>
        <end position="524"/>
    </location>
</feature>
<dbReference type="RefSeq" id="WP_046860387.1">
    <property type="nucleotide sequence ID" value="NZ_CP011412.1"/>
</dbReference>
<sequence length="625" mass="67287">MNGVHFLRPAWLLALLPALLLLILAWRHQARSSDWRGIVAPTLLPVLLLQAGRPLSRLPLVLLGIGWLLAITALAGPTWERQSLPLYRAPVDRLLILDMSPSMGTPDLKPDRLTRARFAIRKLMDTAPEGRFALLVFGAEPHVVVPLTDDVATIQALLPALSLDIIPAPGNLAGPALREAGKLLQQAGSRQGQILLLSDGISDTADTLGAIRTLRQQGFRTSVIGVGTAQGAPLATARGGFRSGPDGAPVVQRLDERGLRELANSGGGQYRRLASGPLTDLLQPGDARDLSRAARQRGDLERWVERGPWLLLPLLLIAAGGFRRGWLGALALCMTLPPPVHAFSWQDLWQRPDQQASRLLEQGDARAAAERFQDPRWRATALYQAGDYAAAARAFSGQDPDSLFNRGNALARAGQLPQALAAYDQALQQQPDHQDARFNRDLVAKLLEQRQAQHNQPGAAQQQPPAGQSDQPRNAPPQQQSGRAAGGKPDNATAPPGATDNPGGDAETESTPQPNPSNSRQQAENEPDGAEQRPSSGSHTAPADTPEQARADVSPSGQPADRGQSGTVAEINSRDPTASMPSQPMSEGQIALEQWLRQIPDDPAGLLRRKFMLEHILRENGERTP</sequence>
<keyword evidence="3" id="KW-1133">Transmembrane helix</keyword>
<keyword evidence="1" id="KW-0802">TPR repeat</keyword>
<feature type="region of interest" description="Disordered" evidence="2">
    <location>
        <begin position="450"/>
        <end position="591"/>
    </location>
</feature>
<keyword evidence="6" id="KW-1185">Reference proteome</keyword>
<name>A0A0F7K0N6_9GAMM</name>
<dbReference type="InterPro" id="IPR019734">
    <property type="entry name" value="TPR_rpt"/>
</dbReference>
<feature type="compositionally biased region" description="Polar residues" evidence="2">
    <location>
        <begin position="574"/>
        <end position="586"/>
    </location>
</feature>
<dbReference type="InterPro" id="IPR036465">
    <property type="entry name" value="vWFA_dom_sf"/>
</dbReference>
<evidence type="ECO:0000313" key="5">
    <source>
        <dbReference type="EMBL" id="AKH21462.1"/>
    </source>
</evidence>
<dbReference type="InterPro" id="IPR011990">
    <property type="entry name" value="TPR-like_helical_dom_sf"/>
</dbReference>
<protein>
    <recommendedName>
        <fullName evidence="4">VWFA domain-containing protein</fullName>
    </recommendedName>
</protein>
<keyword evidence="3" id="KW-0812">Transmembrane</keyword>
<dbReference type="OrthoDB" id="9807628at2"/>
<evidence type="ECO:0000256" key="1">
    <source>
        <dbReference type="PROSITE-ProRule" id="PRU00339"/>
    </source>
</evidence>
<accession>A0A0F7K0N6</accession>
<gene>
    <name evidence="5" type="ORF">AAY24_15130</name>
</gene>
<feature type="domain" description="VWFA" evidence="4">
    <location>
        <begin position="92"/>
        <end position="300"/>
    </location>
</feature>
<dbReference type="AlphaFoldDB" id="A0A0F7K0N6"/>